<comment type="caution">
    <text evidence="12">The sequence shown here is derived from an EMBL/GenBank/DDBJ whole genome shotgun (WGS) entry which is preliminary data.</text>
</comment>
<evidence type="ECO:0008006" key="14">
    <source>
        <dbReference type="Google" id="ProtNLM"/>
    </source>
</evidence>
<accession>A0A9D4UX36</accession>
<feature type="region of interest" description="Disordered" evidence="8">
    <location>
        <begin position="719"/>
        <end position="769"/>
    </location>
</feature>
<dbReference type="Proteomes" id="UP000886520">
    <property type="component" value="Chromosome 9"/>
</dbReference>
<reference evidence="12" key="1">
    <citation type="submission" date="2021-01" db="EMBL/GenBank/DDBJ databases">
        <title>Adiantum capillus-veneris genome.</title>
        <authorList>
            <person name="Fang Y."/>
            <person name="Liao Q."/>
        </authorList>
    </citation>
    <scope>NUCLEOTIDE SEQUENCE</scope>
    <source>
        <strain evidence="12">H3</strain>
        <tissue evidence="12">Leaf</tissue>
    </source>
</reference>
<dbReference type="PROSITE" id="PS50089">
    <property type="entry name" value="ZF_RING_2"/>
    <property type="match status" value="1"/>
</dbReference>
<name>A0A9D4UX36_ADICA</name>
<dbReference type="GO" id="GO:0000118">
    <property type="term" value="C:histone deacetylase complex"/>
    <property type="evidence" value="ECO:0007669"/>
    <property type="project" value="TreeGrafter"/>
</dbReference>
<gene>
    <name evidence="12" type="ORF">GOP47_0009486</name>
</gene>
<keyword evidence="13" id="KW-1185">Reference proteome</keyword>
<dbReference type="PROSITE" id="PS51184">
    <property type="entry name" value="JMJC"/>
    <property type="match status" value="1"/>
</dbReference>
<feature type="compositionally biased region" description="Basic residues" evidence="8">
    <location>
        <begin position="741"/>
        <end position="750"/>
    </location>
</feature>
<evidence type="ECO:0000259" key="11">
    <source>
        <dbReference type="PROSITE" id="PS51667"/>
    </source>
</evidence>
<keyword evidence="3" id="KW-0479">Metal-binding</keyword>
<dbReference type="GO" id="GO:0000785">
    <property type="term" value="C:chromatin"/>
    <property type="evidence" value="ECO:0007669"/>
    <property type="project" value="TreeGrafter"/>
</dbReference>
<keyword evidence="6" id="KW-0539">Nucleus</keyword>
<evidence type="ECO:0000256" key="2">
    <source>
        <dbReference type="ARBA" id="ARBA00006801"/>
    </source>
</evidence>
<evidence type="ECO:0000256" key="6">
    <source>
        <dbReference type="ARBA" id="ARBA00023242"/>
    </source>
</evidence>
<organism evidence="12 13">
    <name type="scientific">Adiantum capillus-veneris</name>
    <name type="common">Maidenhair fern</name>
    <dbReference type="NCBI Taxonomy" id="13818"/>
    <lineage>
        <taxon>Eukaryota</taxon>
        <taxon>Viridiplantae</taxon>
        <taxon>Streptophyta</taxon>
        <taxon>Embryophyta</taxon>
        <taxon>Tracheophyta</taxon>
        <taxon>Polypodiopsida</taxon>
        <taxon>Polypodiidae</taxon>
        <taxon>Polypodiales</taxon>
        <taxon>Pteridineae</taxon>
        <taxon>Pteridaceae</taxon>
        <taxon>Vittarioideae</taxon>
        <taxon>Adiantum</taxon>
    </lineage>
</organism>
<evidence type="ECO:0000256" key="5">
    <source>
        <dbReference type="ARBA" id="ARBA00023163"/>
    </source>
</evidence>
<dbReference type="GO" id="GO:0008270">
    <property type="term" value="F:zinc ion binding"/>
    <property type="evidence" value="ECO:0007669"/>
    <property type="project" value="UniProtKB-KW"/>
</dbReference>
<dbReference type="Gene3D" id="2.60.120.650">
    <property type="entry name" value="Cupin"/>
    <property type="match status" value="2"/>
</dbReference>
<sequence>MTSDVSVIPATTSDPSVVPAMTSDPSVVPGELPRCRRTNGTVWQCKELAVQDDIYCQKHRDYFKYNMRIGTKGSERKKREKPLNETKQRKPRKSAKKVVNNPQTDVTGASSDVFSLDPSASQDIGCFAALPSLPFSGSENVAQFVEVSKDGLLETKVENVGKDFAPVLPSLILNVKGRKRKPKRAWEDVIMDDQKSQKHHKKGEGLHREMKQAVIEKFGVNRVSSSDVEMVGAPYEVATSAALATYDVKSADLMGAYESHLGYGDMMQSHYSGPSSVLTIHDKFVEKRVTEQVNICSRDALMAQYGISLASAFDVKFAERSGVYGGDTYNLDMMKALKNGPLSSAFSPFVVTANGDKNVETMGTDGSSACEKDTIMATLGVSSAPALTVSDVNLDARSFFEENGASTNNFDMIDKVPSSGAFAVLHKAEVPKARAPRNGATVHDAGMNEMTQASNHVRSQSDVGVSFTCDARLTEKPWLEGQVDMVGAQMDNSTLFGQTTEGEIPGAPALTTLISTLENMAEIYEAPTKNLTGNAGEEAPRDSHKSVHAFPSKSRKRKPKKIWKGSALVDIYGHRQFENSVGYRRSVNIAEDVDHLERQNQPEDNLKTSRTGDNGRHFEMETRQAIESKGPASVAENVNHQDYQNQVPKSAKLMLTNKKGKRLVDGFKEAVDMKEEVAADMNDQKHQNQVDDRVNMSQMGKKGKHLAVGIGEVIERRGPSPAADCVNHQMNQGQGSDSLRRSHTGQRSKHSLSGVKETSCQKSGRTRVVHTSHDNITVSQFDATTPSADTERPASPSSLLSLFTTLEEKKLFREVPIQCLNETEDSDVKMRLIESAPTCPSLTLNVKEAKRKPRKAWAVEEVITNGVKRMKHGSQYEIPAGLHDATAIGNKKRTAINEIEQRACSNGEDVLGSMPGFAVSASTATKIQQQSSMNGHSAGCDVQTGQKLKASKVSGSGSNLAEQAVTTLGATKHKQKTEERLKNETVISRKGDSDSIAAFVSKKKGRNTNSKMCHQCQRNDKGEVIYCSKCLNRRYCMPCITRWYPTMTKKDFEKACPVCRKNCNCKACLRMLMPKSTSLKESMVQVSNLEKISALQYMLSFISPLIQQLHEEQNEEIKLEVTFKGEIAEDIESSELKADERLYCDNCSTSIVDLYRSCPDCHYDLCLACCRELRRGEQPGGEKACSSDQQSSPKSNQKKLPTWKVYHECAIPCPPEERGGCGSSQLCLRRTGMMDISRVAAEMEKAMVIEGPLEADRALNDKGPAQSAGFGPCVLCFEGGLVADKNLRLAADRVASTDNCLYCPSVLDMPKDSLQHFQKHWLRGEPVIVRDAINNSNGLSWEPMVMWRAVRETKNKLAEGFKTVKALDCLDWCEVEINIHQFFKGYEEGRMHRDGWPEVLKLKDWPPSNFFHERLPRHGAEFVSALPFQHYTHPNQGLLNLAAKLPKGVSRPDLGPKTYIAYGFKDEIGRGDSVTKLHCDLSDAANVLTHSKEVKLTDMQVKKINRYKQKSVKNHPNASSRLENECVLDEQTFQSDNDQNVDVSVGHKQRRIEENQSGSEVVCNPDGTSDCKILTTTITTNGALAGDTSCKELSVLDQGATLASCQHKLEINHGINPSLNASHGQNERDSFTATEANKTAGFPCTNLNSKSGCQVKKAKSGGAAVWDIFRREDVPKLESYLNCHWREFRHIKEKPLDYVAHPILDQTIYVDQEHKKKLKEEYGIEPWTFEQHLGEVVFIPAGCPHQVRNMQSCIKVALDFVSPENVDQCVRLAEEYRFLPKDHRAKEDKLEIKKMVLHAALSAIKELNDLAPKDVRG</sequence>
<dbReference type="PROSITE" id="PS51667">
    <property type="entry name" value="WRC"/>
    <property type="match status" value="1"/>
</dbReference>
<comment type="similarity">
    <text evidence="2">Belongs to the JARID1 histone demethylase family.</text>
</comment>
<feature type="domain" description="WRC" evidence="11">
    <location>
        <begin position="29"/>
        <end position="76"/>
    </location>
</feature>
<keyword evidence="5" id="KW-0804">Transcription</keyword>
<dbReference type="Pfam" id="PF02373">
    <property type="entry name" value="JmjC"/>
    <property type="match status" value="1"/>
</dbReference>
<keyword evidence="4" id="KW-0805">Transcription regulation</keyword>
<dbReference type="SUPFAM" id="SSF51197">
    <property type="entry name" value="Clavaminate synthase-like"/>
    <property type="match status" value="1"/>
</dbReference>
<evidence type="ECO:0000256" key="4">
    <source>
        <dbReference type="ARBA" id="ARBA00023015"/>
    </source>
</evidence>
<dbReference type="GO" id="GO:0003712">
    <property type="term" value="F:transcription coregulator activity"/>
    <property type="evidence" value="ECO:0007669"/>
    <property type="project" value="TreeGrafter"/>
</dbReference>
<feature type="region of interest" description="Disordered" evidence="8">
    <location>
        <begin position="73"/>
        <end position="109"/>
    </location>
</feature>
<dbReference type="InterPro" id="IPR018866">
    <property type="entry name" value="Znf-4CXXC_R1"/>
</dbReference>
<dbReference type="EMBL" id="JABFUD020000009">
    <property type="protein sequence ID" value="KAI5075410.1"/>
    <property type="molecule type" value="Genomic_DNA"/>
</dbReference>
<dbReference type="GO" id="GO:0032454">
    <property type="term" value="F:histone H3K9 demethylase activity"/>
    <property type="evidence" value="ECO:0007669"/>
    <property type="project" value="InterPro"/>
</dbReference>
<dbReference type="GO" id="GO:0006357">
    <property type="term" value="P:regulation of transcription by RNA polymerase II"/>
    <property type="evidence" value="ECO:0007669"/>
    <property type="project" value="TreeGrafter"/>
</dbReference>
<dbReference type="SMART" id="SM00558">
    <property type="entry name" value="JmjC"/>
    <property type="match status" value="1"/>
</dbReference>
<evidence type="ECO:0000259" key="9">
    <source>
        <dbReference type="PROSITE" id="PS50089"/>
    </source>
</evidence>
<dbReference type="InterPro" id="IPR045109">
    <property type="entry name" value="LSDs-like"/>
</dbReference>
<evidence type="ECO:0000313" key="13">
    <source>
        <dbReference type="Proteomes" id="UP000886520"/>
    </source>
</evidence>
<dbReference type="InterPro" id="IPR001841">
    <property type="entry name" value="Znf_RING"/>
</dbReference>
<dbReference type="InterPro" id="IPR014977">
    <property type="entry name" value="WRC_dom"/>
</dbReference>
<evidence type="ECO:0000256" key="8">
    <source>
        <dbReference type="SAM" id="MobiDB-lite"/>
    </source>
</evidence>
<evidence type="ECO:0000256" key="7">
    <source>
        <dbReference type="PROSITE-ProRule" id="PRU00175"/>
    </source>
</evidence>
<dbReference type="OrthoDB" id="1667110at2759"/>
<dbReference type="PANTHER" id="PTHR12549">
    <property type="entry name" value="JMJC DOMAIN-CONTAINING HISTONE DEMETHYLATION PROTEIN"/>
    <property type="match status" value="1"/>
</dbReference>
<feature type="domain" description="JmjC" evidence="10">
    <location>
        <begin position="1434"/>
        <end position="1777"/>
    </location>
</feature>
<keyword evidence="7" id="KW-0863">Zinc-finger</keyword>
<evidence type="ECO:0000313" key="12">
    <source>
        <dbReference type="EMBL" id="KAI5075410.1"/>
    </source>
</evidence>
<dbReference type="Pfam" id="PF10497">
    <property type="entry name" value="zf-4CXXC_R1"/>
    <property type="match status" value="1"/>
</dbReference>
<feature type="domain" description="RING-type" evidence="9">
    <location>
        <begin position="1013"/>
        <end position="1060"/>
    </location>
</feature>
<evidence type="ECO:0000259" key="10">
    <source>
        <dbReference type="PROSITE" id="PS51184"/>
    </source>
</evidence>
<feature type="region of interest" description="Disordered" evidence="8">
    <location>
        <begin position="531"/>
        <end position="558"/>
    </location>
</feature>
<dbReference type="GO" id="GO:0031490">
    <property type="term" value="F:chromatin DNA binding"/>
    <property type="evidence" value="ECO:0007669"/>
    <property type="project" value="TreeGrafter"/>
</dbReference>
<dbReference type="InterPro" id="IPR003347">
    <property type="entry name" value="JmjC_dom"/>
</dbReference>
<keyword evidence="7" id="KW-0862">Zinc</keyword>
<feature type="region of interest" description="Disordered" evidence="8">
    <location>
        <begin position="1180"/>
        <end position="1199"/>
    </location>
</feature>
<proteinExistence type="inferred from homology"/>
<feature type="compositionally biased region" description="Polar residues" evidence="8">
    <location>
        <begin position="728"/>
        <end position="737"/>
    </location>
</feature>
<protein>
    <recommendedName>
        <fullName evidence="14">Lysine-specific demethylase JMJ25</fullName>
    </recommendedName>
</protein>
<evidence type="ECO:0000256" key="1">
    <source>
        <dbReference type="ARBA" id="ARBA00004123"/>
    </source>
</evidence>
<dbReference type="CDD" id="cd02208">
    <property type="entry name" value="cupin_RmlC-like"/>
    <property type="match status" value="1"/>
</dbReference>
<feature type="compositionally biased region" description="Polar residues" evidence="8">
    <location>
        <begin position="100"/>
        <end position="109"/>
    </location>
</feature>
<evidence type="ECO:0000256" key="3">
    <source>
        <dbReference type="ARBA" id="ARBA00022723"/>
    </source>
</evidence>
<comment type="subcellular location">
    <subcellularLocation>
        <location evidence="1">Nucleus</location>
    </subcellularLocation>
</comment>
<feature type="compositionally biased region" description="Polar residues" evidence="8">
    <location>
        <begin position="1186"/>
        <end position="1199"/>
    </location>
</feature>
<dbReference type="Pfam" id="PF08879">
    <property type="entry name" value="WRC"/>
    <property type="match status" value="1"/>
</dbReference>
<dbReference type="PANTHER" id="PTHR12549:SF38">
    <property type="entry name" value="JMJC DOMAIN-CONTAINING HISTONE DEMETHYLASE 2, ISOFORM A"/>
    <property type="match status" value="1"/>
</dbReference>